<sequence length="64" mass="7255">IVMAANVRIQHCFRGIMEAAREMDAVIIFEIAKSEVGYTDQSPEEYISIVKSLAKEINFNTPYC</sequence>
<accession>X1RGL3</accession>
<name>X1RGL3_9ZZZZ</name>
<dbReference type="Gene3D" id="3.20.20.70">
    <property type="entry name" value="Aldolase class I"/>
    <property type="match status" value="1"/>
</dbReference>
<evidence type="ECO:0008006" key="2">
    <source>
        <dbReference type="Google" id="ProtNLM"/>
    </source>
</evidence>
<dbReference type="AlphaFoldDB" id="X1RGL3"/>
<feature type="non-terminal residue" evidence="1">
    <location>
        <position position="1"/>
    </location>
</feature>
<protein>
    <recommendedName>
        <fullName evidence="2">CN hydrolase domain-containing protein</fullName>
    </recommendedName>
</protein>
<feature type="non-terminal residue" evidence="1">
    <location>
        <position position="64"/>
    </location>
</feature>
<dbReference type="SUPFAM" id="SSF51569">
    <property type="entry name" value="Aldolase"/>
    <property type="match status" value="1"/>
</dbReference>
<reference evidence="1" key="1">
    <citation type="journal article" date="2014" name="Front. Microbiol.">
        <title>High frequency of phylogenetically diverse reductive dehalogenase-homologous genes in deep subseafloor sedimentary metagenomes.</title>
        <authorList>
            <person name="Kawai M."/>
            <person name="Futagami T."/>
            <person name="Toyoda A."/>
            <person name="Takaki Y."/>
            <person name="Nishi S."/>
            <person name="Hori S."/>
            <person name="Arai W."/>
            <person name="Tsubouchi T."/>
            <person name="Morono Y."/>
            <person name="Uchiyama I."/>
            <person name="Ito T."/>
            <person name="Fujiyama A."/>
            <person name="Inagaki F."/>
            <person name="Takami H."/>
        </authorList>
    </citation>
    <scope>NUCLEOTIDE SEQUENCE</scope>
    <source>
        <strain evidence="1">Expedition CK06-06</strain>
    </source>
</reference>
<dbReference type="InterPro" id="IPR013785">
    <property type="entry name" value="Aldolase_TIM"/>
</dbReference>
<organism evidence="1">
    <name type="scientific">marine sediment metagenome</name>
    <dbReference type="NCBI Taxonomy" id="412755"/>
    <lineage>
        <taxon>unclassified sequences</taxon>
        <taxon>metagenomes</taxon>
        <taxon>ecological metagenomes</taxon>
    </lineage>
</organism>
<gene>
    <name evidence="1" type="ORF">S06H3_66322</name>
</gene>
<comment type="caution">
    <text evidence="1">The sequence shown here is derived from an EMBL/GenBank/DDBJ whole genome shotgun (WGS) entry which is preliminary data.</text>
</comment>
<proteinExistence type="predicted"/>
<dbReference type="EMBL" id="BARV01045127">
    <property type="protein sequence ID" value="GAI66116.1"/>
    <property type="molecule type" value="Genomic_DNA"/>
</dbReference>
<evidence type="ECO:0000313" key="1">
    <source>
        <dbReference type="EMBL" id="GAI66116.1"/>
    </source>
</evidence>